<feature type="compositionally biased region" description="Polar residues" evidence="1">
    <location>
        <begin position="82"/>
        <end position="101"/>
    </location>
</feature>
<gene>
    <name evidence="2" type="ORF">ABS642_06300</name>
</gene>
<dbReference type="PROSITE" id="PS51257">
    <property type="entry name" value="PROKAR_LIPOPROTEIN"/>
    <property type="match status" value="1"/>
</dbReference>
<reference evidence="2" key="1">
    <citation type="submission" date="2024-06" db="EMBL/GenBank/DDBJ databases">
        <title>Draft genome sequence of Microbacterium sp. strain A8/3-1, isolated from Oxytropis tragacanthoides Fisch. ex DC. Root nodules in the Altai region of Russia.</title>
        <authorList>
            <person name="Sazanova A."/>
            <person name="Guro P."/>
            <person name="Kuznetsova I."/>
            <person name="Belimov A."/>
            <person name="Safronova V."/>
        </authorList>
    </citation>
    <scope>NUCLEOTIDE SEQUENCE</scope>
    <source>
        <strain evidence="2">A8/3-1</strain>
    </source>
</reference>
<dbReference type="RefSeq" id="WP_350352653.1">
    <property type="nucleotide sequence ID" value="NZ_CP158357.1"/>
</dbReference>
<name>A0AAU7W159_9MICO</name>
<feature type="region of interest" description="Disordered" evidence="1">
    <location>
        <begin position="71"/>
        <end position="106"/>
    </location>
</feature>
<sequence length="460" mass="46303">MNGTRAFRVAATSARVITGVAVAVACAVGVVAAIHAPWPEISHDPAQVQVTPLPGDTVLVCNGDLRALGRDSSAPLDMRSAASPTLTEGGTSGRPSSTTLESPDLTDAGDVRVLTGAVEGRTAPLIAATESVTIAEDDLAGFAALACGEPRLESWLVGGSVGTGTEDIVILANAGKVPTTVTLSVYGTTRSARTVVVPAGTQLALPLASIAAGNEAPIVKVNASGAPVRAVLQSSLVRVLDPAGIDLQDAVAGAQKNVVFAGVQAFPVEGDEADMTVMRLLSPEADGEARIVVRATGSREVANEFTVPLSSATPAEVSLSGLEPGTYSVEVEADVPVVAAVRQQDGAGLDSDFAWVTPAPELDADVLVAVPRGPTAQLQLTNTADEDATVSLAPAEGGDDEEIIVPAGQSVSADVEPGTSYLLRPSATVHAAVTMTAPGALAVLPIQAGAGAEQSITVYP</sequence>
<dbReference type="AlphaFoldDB" id="A0AAU7W159"/>
<evidence type="ECO:0000256" key="1">
    <source>
        <dbReference type="SAM" id="MobiDB-lite"/>
    </source>
</evidence>
<accession>A0AAU7W159</accession>
<protein>
    <submittedName>
        <fullName evidence="2">DUF5719 family protein</fullName>
    </submittedName>
</protein>
<evidence type="ECO:0000313" key="2">
    <source>
        <dbReference type="EMBL" id="XBX79693.1"/>
    </source>
</evidence>
<proteinExistence type="predicted"/>
<dbReference type="Pfam" id="PF18986">
    <property type="entry name" value="DUF5719"/>
    <property type="match status" value="1"/>
</dbReference>
<dbReference type="EMBL" id="CP158357">
    <property type="protein sequence ID" value="XBX79693.1"/>
    <property type="molecule type" value="Genomic_DNA"/>
</dbReference>
<dbReference type="InterPro" id="IPR043777">
    <property type="entry name" value="DUF5719"/>
</dbReference>
<organism evidence="2">
    <name type="scientific">Microbacterium sp. A8/3-1</name>
    <dbReference type="NCBI Taxonomy" id="3160749"/>
    <lineage>
        <taxon>Bacteria</taxon>
        <taxon>Bacillati</taxon>
        <taxon>Actinomycetota</taxon>
        <taxon>Actinomycetes</taxon>
        <taxon>Micrococcales</taxon>
        <taxon>Microbacteriaceae</taxon>
        <taxon>Microbacterium</taxon>
    </lineage>
</organism>